<accession>A0A518DBI9</accession>
<dbReference type="OrthoDB" id="274557at2"/>
<organism evidence="2 3">
    <name type="scientific">Pirellulimonas nuda</name>
    <dbReference type="NCBI Taxonomy" id="2528009"/>
    <lineage>
        <taxon>Bacteria</taxon>
        <taxon>Pseudomonadati</taxon>
        <taxon>Planctomycetota</taxon>
        <taxon>Planctomycetia</taxon>
        <taxon>Pirellulales</taxon>
        <taxon>Lacipirellulaceae</taxon>
        <taxon>Pirellulimonas</taxon>
    </lineage>
</organism>
<dbReference type="AlphaFoldDB" id="A0A518DBI9"/>
<reference evidence="2 3" key="1">
    <citation type="submission" date="2019-02" db="EMBL/GenBank/DDBJ databases">
        <title>Deep-cultivation of Planctomycetes and their phenomic and genomic characterization uncovers novel biology.</title>
        <authorList>
            <person name="Wiegand S."/>
            <person name="Jogler M."/>
            <person name="Boedeker C."/>
            <person name="Pinto D."/>
            <person name="Vollmers J."/>
            <person name="Rivas-Marin E."/>
            <person name="Kohn T."/>
            <person name="Peeters S.H."/>
            <person name="Heuer A."/>
            <person name="Rast P."/>
            <person name="Oberbeckmann S."/>
            <person name="Bunk B."/>
            <person name="Jeske O."/>
            <person name="Meyerdierks A."/>
            <person name="Storesund J.E."/>
            <person name="Kallscheuer N."/>
            <person name="Luecker S."/>
            <person name="Lage O.M."/>
            <person name="Pohl T."/>
            <person name="Merkel B.J."/>
            <person name="Hornburger P."/>
            <person name="Mueller R.-W."/>
            <person name="Bruemmer F."/>
            <person name="Labrenz M."/>
            <person name="Spormann A.M."/>
            <person name="Op den Camp H."/>
            <person name="Overmann J."/>
            <person name="Amann R."/>
            <person name="Jetten M.S.M."/>
            <person name="Mascher T."/>
            <person name="Medema M.H."/>
            <person name="Devos D.P."/>
            <person name="Kaster A.-K."/>
            <person name="Ovreas L."/>
            <person name="Rohde M."/>
            <person name="Galperin M.Y."/>
            <person name="Jogler C."/>
        </authorList>
    </citation>
    <scope>NUCLEOTIDE SEQUENCE [LARGE SCALE GENOMIC DNA]</scope>
    <source>
        <strain evidence="2 3">Pla175</strain>
    </source>
</reference>
<keyword evidence="1" id="KW-0732">Signal</keyword>
<dbReference type="Proteomes" id="UP000317429">
    <property type="component" value="Chromosome"/>
</dbReference>
<evidence type="ECO:0000313" key="2">
    <source>
        <dbReference type="EMBL" id="QDU88839.1"/>
    </source>
</evidence>
<dbReference type="InterPro" id="IPR017853">
    <property type="entry name" value="GH"/>
</dbReference>
<protein>
    <recommendedName>
        <fullName evidence="4">Arabinogalactan endo-beta-1,4-galactanase</fullName>
    </recommendedName>
</protein>
<dbReference type="KEGG" id="pnd:Pla175_22230"/>
<name>A0A518DBI9_9BACT</name>
<gene>
    <name evidence="2" type="ORF">Pla175_22230</name>
</gene>
<feature type="chain" id="PRO_5021762508" description="Arabinogalactan endo-beta-1,4-galactanase" evidence="1">
    <location>
        <begin position="34"/>
        <end position="409"/>
    </location>
</feature>
<evidence type="ECO:0000256" key="1">
    <source>
        <dbReference type="SAM" id="SignalP"/>
    </source>
</evidence>
<dbReference type="Gene3D" id="3.20.20.80">
    <property type="entry name" value="Glycosidases"/>
    <property type="match status" value="1"/>
</dbReference>
<dbReference type="SUPFAM" id="SSF51445">
    <property type="entry name" value="(Trans)glycosidases"/>
    <property type="match status" value="1"/>
</dbReference>
<keyword evidence="3" id="KW-1185">Reference proteome</keyword>
<dbReference type="RefSeq" id="WP_145284244.1">
    <property type="nucleotide sequence ID" value="NZ_CP036291.1"/>
</dbReference>
<feature type="signal peptide" evidence="1">
    <location>
        <begin position="1"/>
        <end position="33"/>
    </location>
</feature>
<sequence precursor="true">METRRSYPRRGRRARLLTAVRLAIVLAAGQAAARPAALNSAVLIYDQKTLASAPEVLARIAAQGERRVMFVVTVHCRLSPDLKPTALGLMRDRYQSWQDPANFIPLDDENLAGYRESLTRALRKANDLGMDVAILPHFDPAGEVTEWRNRYDFDPLADIGGYTYAGALIETCLLALEEGCDASTRIDFSLGGEMGHSVFAYPSSYLELARRVRARLAGRPVRIGVSLNHSDVADGLKASAEHQAELRGLFDACDFLGFSNYSPFPPPPRSGQFSEACRRFLEEMAKCGVRVGPDTPLQFSEIGLGGAPDRRGAATVDRAAAEPWEGTTQLAKNPWRAPDMIRLRRDYHSELLEFLTEQPGPRRVEAAYFWSEGSWDPIDVQASGFGDAEIQAAVRTHNAQAERPAAADR</sequence>
<dbReference type="EMBL" id="CP036291">
    <property type="protein sequence ID" value="QDU88839.1"/>
    <property type="molecule type" value="Genomic_DNA"/>
</dbReference>
<evidence type="ECO:0000313" key="3">
    <source>
        <dbReference type="Proteomes" id="UP000317429"/>
    </source>
</evidence>
<proteinExistence type="predicted"/>
<evidence type="ECO:0008006" key="4">
    <source>
        <dbReference type="Google" id="ProtNLM"/>
    </source>
</evidence>